<dbReference type="Gene3D" id="3.40.50.10490">
    <property type="entry name" value="Glucose-6-phosphate isomerase like protein, domain 1"/>
    <property type="match status" value="1"/>
</dbReference>
<name>A0A2M6T1J4_9BACT</name>
<accession>A0A2M6T1J4</accession>
<dbReference type="Proteomes" id="UP000229390">
    <property type="component" value="Unassembled WGS sequence"/>
</dbReference>
<dbReference type="GO" id="GO:0022627">
    <property type="term" value="C:cytosolic small ribosomal subunit"/>
    <property type="evidence" value="ECO:0007669"/>
    <property type="project" value="TreeGrafter"/>
</dbReference>
<dbReference type="PRINTS" id="PR00395">
    <property type="entry name" value="RIBOSOMALS2"/>
</dbReference>
<proteinExistence type="inferred from homology"/>
<dbReference type="NCBIfam" id="TIGR01011">
    <property type="entry name" value="rpsB_bact"/>
    <property type="match status" value="1"/>
</dbReference>
<comment type="caution">
    <text evidence="6">The sequence shown here is derived from an EMBL/GenBank/DDBJ whole genome shotgun (WGS) entry which is preliminary data.</text>
</comment>
<evidence type="ECO:0000256" key="2">
    <source>
        <dbReference type="ARBA" id="ARBA00022980"/>
    </source>
</evidence>
<dbReference type="GO" id="GO:0003735">
    <property type="term" value="F:structural constituent of ribosome"/>
    <property type="evidence" value="ECO:0007669"/>
    <property type="project" value="InterPro"/>
</dbReference>
<evidence type="ECO:0000256" key="3">
    <source>
        <dbReference type="ARBA" id="ARBA00023274"/>
    </source>
</evidence>
<dbReference type="PANTHER" id="PTHR12534">
    <property type="entry name" value="30S RIBOSOMAL PROTEIN S2 PROKARYOTIC AND ORGANELLAR"/>
    <property type="match status" value="1"/>
</dbReference>
<keyword evidence="3 5" id="KW-0687">Ribonucleoprotein</keyword>
<protein>
    <recommendedName>
        <fullName evidence="4 5">Small ribosomal subunit protein uS2</fullName>
    </recommendedName>
</protein>
<dbReference type="EMBL" id="PEYE01000002">
    <property type="protein sequence ID" value="PIS39117.1"/>
    <property type="molecule type" value="Genomic_DNA"/>
</dbReference>
<gene>
    <name evidence="5 6" type="primary">rpsB</name>
    <name evidence="6" type="ORF">COT34_00060</name>
</gene>
<dbReference type="Pfam" id="PF00318">
    <property type="entry name" value="Ribosomal_S2"/>
    <property type="match status" value="1"/>
</dbReference>
<organism evidence="6 7">
    <name type="scientific">Candidatus Nealsonbacteria bacterium CG08_land_8_20_14_0_20_43_11</name>
    <dbReference type="NCBI Taxonomy" id="1974706"/>
    <lineage>
        <taxon>Bacteria</taxon>
        <taxon>Candidatus Nealsoniibacteriota</taxon>
    </lineage>
</organism>
<dbReference type="InterPro" id="IPR023591">
    <property type="entry name" value="Ribosomal_uS2_flav_dom_sf"/>
</dbReference>
<reference evidence="7" key="1">
    <citation type="submission" date="2017-09" db="EMBL/GenBank/DDBJ databases">
        <title>Depth-based differentiation of microbial function through sediment-hosted aquifers and enrichment of novel symbionts in the deep terrestrial subsurface.</title>
        <authorList>
            <person name="Probst A.J."/>
            <person name="Ladd B."/>
            <person name="Jarett J.K."/>
            <person name="Geller-Mcgrath D.E."/>
            <person name="Sieber C.M.K."/>
            <person name="Emerson J.B."/>
            <person name="Anantharaman K."/>
            <person name="Thomas B.C."/>
            <person name="Malmstrom R."/>
            <person name="Stieglmeier M."/>
            <person name="Klingl A."/>
            <person name="Woyke T."/>
            <person name="Ryan C.M."/>
            <person name="Banfield J.F."/>
        </authorList>
    </citation>
    <scope>NUCLEOTIDE SEQUENCE [LARGE SCALE GENOMIC DNA]</scope>
</reference>
<dbReference type="Gene3D" id="1.10.287.610">
    <property type="entry name" value="Helix hairpin bin"/>
    <property type="match status" value="1"/>
</dbReference>
<keyword evidence="2 5" id="KW-0689">Ribosomal protein</keyword>
<dbReference type="GO" id="GO:0006412">
    <property type="term" value="P:translation"/>
    <property type="evidence" value="ECO:0007669"/>
    <property type="project" value="UniProtKB-UniRule"/>
</dbReference>
<sequence length="260" mass="29357">MILDNKQAKNDFSFLDQSKGEAIKKYGFGLIIDEMAKAGLQFGHRTSNCHPKMKPYFQGVRNGISLINLEKTAEKFEEALKYIENLISEGKILLLIGTKVQVKDLVKSTAQECKLFYVENRWLGGTFTNFEVIKKRLAFLKELEAKKESGELEKYTKKEQAKINKKIRDLETKFGGIKEMTKIPDAVFIVDIKKEHLALKEARAKGIKVIAVCDANSDPTLIDYPIPANDDAVSSIKYILDKVKTVILNKKININPSKSA</sequence>
<dbReference type="AlphaFoldDB" id="A0A2M6T1J4"/>
<evidence type="ECO:0000256" key="1">
    <source>
        <dbReference type="ARBA" id="ARBA00006242"/>
    </source>
</evidence>
<dbReference type="CDD" id="cd01425">
    <property type="entry name" value="RPS2"/>
    <property type="match status" value="1"/>
</dbReference>
<evidence type="ECO:0000313" key="6">
    <source>
        <dbReference type="EMBL" id="PIS39117.1"/>
    </source>
</evidence>
<dbReference type="SUPFAM" id="SSF52313">
    <property type="entry name" value="Ribosomal protein S2"/>
    <property type="match status" value="1"/>
</dbReference>
<evidence type="ECO:0000256" key="5">
    <source>
        <dbReference type="HAMAP-Rule" id="MF_00291"/>
    </source>
</evidence>
<dbReference type="InterPro" id="IPR005706">
    <property type="entry name" value="Ribosomal_uS2_bac/mit/plastid"/>
</dbReference>
<evidence type="ECO:0000313" key="7">
    <source>
        <dbReference type="Proteomes" id="UP000229390"/>
    </source>
</evidence>
<comment type="similarity">
    <text evidence="1 5">Belongs to the universal ribosomal protein uS2 family.</text>
</comment>
<evidence type="ECO:0000256" key="4">
    <source>
        <dbReference type="ARBA" id="ARBA00035256"/>
    </source>
</evidence>
<dbReference type="PANTHER" id="PTHR12534:SF0">
    <property type="entry name" value="SMALL RIBOSOMAL SUBUNIT PROTEIN US2M"/>
    <property type="match status" value="1"/>
</dbReference>
<dbReference type="HAMAP" id="MF_00291_B">
    <property type="entry name" value="Ribosomal_uS2_B"/>
    <property type="match status" value="1"/>
</dbReference>
<dbReference type="InterPro" id="IPR001865">
    <property type="entry name" value="Ribosomal_uS2"/>
</dbReference>